<dbReference type="InterPro" id="IPR052842">
    <property type="entry name" value="ER_Co-chaperone"/>
</dbReference>
<keyword evidence="2" id="KW-0812">Transmembrane</keyword>
<sequence>MHFKKRLAPACLTNNTFHRHSYPPKRCRIITVSLMMATILLLIQPTYGNYRRTQQQQQRQKQKKADDYYSALGITKKASKKDIKAAYRKLALQYHPDKVKDESKKEMAEKRFREVSEAYAILSDEEKRKVYDKYGKNGLDALEKGIDPEQAGFGGGGGFGGGFPGGFPGGGGGNVKFNFGGGGSGMGGGFDPFSMFEDMFGGAGGGGGGFPGGGGANFNFGGGGFSGGGGFGGGGGGQRRQQQQQQQPPPDLFPKDPSGLYSLLGKAKFPDSKSKNAWLVFLIANSSRHCQQVAPTIKKLAEANKGNYKIGIVNCERSQKDTEFCMNDFELSDMDDLPAAFMIVDGKKIPYEDQLRTSSIKALHDFANSHMPFDLVQNVNHQSQIVPRLTGAAISSKKMGAVLLLTDKYDTSPMYAALAYRFKTSFIFGESRAKNLGLAKEFSVKKYPLLVAFIPRKEDDPKGGVYDLIKYDGAVKLDDIAKWIDGLSQKFSRSGKTKTQRR</sequence>
<dbReference type="PANTHER" id="PTHR45184:SF1">
    <property type="entry name" value="DNAJ PROTEIN ERDJ3A"/>
    <property type="match status" value="1"/>
</dbReference>
<name>A0A6V2LXL9_9STRA</name>
<dbReference type="SUPFAM" id="SSF52833">
    <property type="entry name" value="Thioredoxin-like"/>
    <property type="match status" value="2"/>
</dbReference>
<feature type="transmembrane region" description="Helical" evidence="2">
    <location>
        <begin position="29"/>
        <end position="47"/>
    </location>
</feature>
<feature type="compositionally biased region" description="Gly residues" evidence="1">
    <location>
        <begin position="229"/>
        <end position="238"/>
    </location>
</feature>
<dbReference type="EMBL" id="HBNS01044398">
    <property type="protein sequence ID" value="CAE4644142.1"/>
    <property type="molecule type" value="Transcribed_RNA"/>
</dbReference>
<dbReference type="PROSITE" id="PS50076">
    <property type="entry name" value="DNAJ_2"/>
    <property type="match status" value="1"/>
</dbReference>
<evidence type="ECO:0000256" key="2">
    <source>
        <dbReference type="SAM" id="Phobius"/>
    </source>
</evidence>
<reference evidence="5" key="1">
    <citation type="submission" date="2021-01" db="EMBL/GenBank/DDBJ databases">
        <authorList>
            <person name="Corre E."/>
            <person name="Pelletier E."/>
            <person name="Niang G."/>
            <person name="Scheremetjew M."/>
            <person name="Finn R."/>
            <person name="Kale V."/>
            <person name="Holt S."/>
            <person name="Cochrane G."/>
            <person name="Meng A."/>
            <person name="Brown T."/>
            <person name="Cohen L."/>
        </authorList>
    </citation>
    <scope>NUCLEOTIDE SEQUENCE</scope>
    <source>
        <strain evidence="5">GSO104</strain>
    </source>
</reference>
<organism evidence="5">
    <name type="scientific">Ditylum brightwellii</name>
    <dbReference type="NCBI Taxonomy" id="49249"/>
    <lineage>
        <taxon>Eukaryota</taxon>
        <taxon>Sar</taxon>
        <taxon>Stramenopiles</taxon>
        <taxon>Ochrophyta</taxon>
        <taxon>Bacillariophyta</taxon>
        <taxon>Mediophyceae</taxon>
        <taxon>Lithodesmiophycidae</taxon>
        <taxon>Lithodesmiales</taxon>
        <taxon>Lithodesmiaceae</taxon>
        <taxon>Ditylum</taxon>
    </lineage>
</organism>
<dbReference type="PRINTS" id="PR00625">
    <property type="entry name" value="JDOMAIN"/>
</dbReference>
<evidence type="ECO:0000313" key="5">
    <source>
        <dbReference type="EMBL" id="CAE4644142.1"/>
    </source>
</evidence>
<dbReference type="EMBL" id="HBNS01044395">
    <property type="protein sequence ID" value="CAE4644136.1"/>
    <property type="molecule type" value="Transcribed_RNA"/>
</dbReference>
<dbReference type="InterPro" id="IPR018253">
    <property type="entry name" value="DnaJ_domain_CS"/>
</dbReference>
<dbReference type="Gene3D" id="3.40.30.10">
    <property type="entry name" value="Glutaredoxin"/>
    <property type="match status" value="2"/>
</dbReference>
<gene>
    <name evidence="4" type="ORF">DBRI00130_LOCUS34404</name>
    <name evidence="5" type="ORF">DBRI00130_LOCUS34407</name>
</gene>
<evidence type="ECO:0000256" key="1">
    <source>
        <dbReference type="SAM" id="MobiDB-lite"/>
    </source>
</evidence>
<dbReference type="SMART" id="SM00271">
    <property type="entry name" value="DnaJ"/>
    <property type="match status" value="1"/>
</dbReference>
<proteinExistence type="predicted"/>
<dbReference type="Gene3D" id="1.10.287.110">
    <property type="entry name" value="DnaJ domain"/>
    <property type="match status" value="1"/>
</dbReference>
<dbReference type="PROSITE" id="PS00636">
    <property type="entry name" value="DNAJ_1"/>
    <property type="match status" value="1"/>
</dbReference>
<keyword evidence="2" id="KW-1133">Transmembrane helix</keyword>
<dbReference type="InterPro" id="IPR001623">
    <property type="entry name" value="DnaJ_domain"/>
</dbReference>
<dbReference type="InterPro" id="IPR036869">
    <property type="entry name" value="J_dom_sf"/>
</dbReference>
<accession>A0A6V2LXL9</accession>
<dbReference type="SUPFAM" id="SSF46565">
    <property type="entry name" value="Chaperone J-domain"/>
    <property type="match status" value="1"/>
</dbReference>
<keyword evidence="2" id="KW-0472">Membrane</keyword>
<dbReference type="InterPro" id="IPR036249">
    <property type="entry name" value="Thioredoxin-like_sf"/>
</dbReference>
<feature type="domain" description="J" evidence="3">
    <location>
        <begin position="67"/>
        <end position="135"/>
    </location>
</feature>
<feature type="region of interest" description="Disordered" evidence="1">
    <location>
        <begin position="229"/>
        <end position="257"/>
    </location>
</feature>
<dbReference type="AlphaFoldDB" id="A0A6V2LXL9"/>
<evidence type="ECO:0000259" key="3">
    <source>
        <dbReference type="PROSITE" id="PS50076"/>
    </source>
</evidence>
<dbReference type="Pfam" id="PF00226">
    <property type="entry name" value="DnaJ"/>
    <property type="match status" value="1"/>
</dbReference>
<dbReference type="CDD" id="cd06257">
    <property type="entry name" value="DnaJ"/>
    <property type="match status" value="1"/>
</dbReference>
<evidence type="ECO:0000313" key="4">
    <source>
        <dbReference type="EMBL" id="CAE4644136.1"/>
    </source>
</evidence>
<dbReference type="PANTHER" id="PTHR45184">
    <property type="entry name" value="DNAJ PROTEIN ERDJ3A"/>
    <property type="match status" value="1"/>
</dbReference>
<protein>
    <recommendedName>
        <fullName evidence="3">J domain-containing protein</fullName>
    </recommendedName>
</protein>